<comment type="caution">
    <text evidence="1">The sequence shown here is derived from an EMBL/GenBank/DDBJ whole genome shotgun (WGS) entry which is preliminary data.</text>
</comment>
<reference evidence="2" key="1">
    <citation type="journal article" date="2019" name="Int. J. Syst. Evol. Microbiol.">
        <title>The Global Catalogue of Microorganisms (GCM) 10K type strain sequencing project: providing services to taxonomists for standard genome sequencing and annotation.</title>
        <authorList>
            <consortium name="The Broad Institute Genomics Platform"/>
            <consortium name="The Broad Institute Genome Sequencing Center for Infectious Disease"/>
            <person name="Wu L."/>
            <person name="Ma J."/>
        </authorList>
    </citation>
    <scope>NUCLEOTIDE SEQUENCE [LARGE SCALE GENOMIC DNA]</scope>
    <source>
        <strain evidence="2">CCUG 36956</strain>
    </source>
</reference>
<proteinExistence type="predicted"/>
<evidence type="ECO:0000313" key="2">
    <source>
        <dbReference type="Proteomes" id="UP001596223"/>
    </source>
</evidence>
<accession>A0ABW1JM45</accession>
<dbReference type="EMBL" id="JBHSQN010000002">
    <property type="protein sequence ID" value="MFC6010481.1"/>
    <property type="molecule type" value="Genomic_DNA"/>
</dbReference>
<name>A0ABW1JM45_9NOCA</name>
<evidence type="ECO:0000313" key="1">
    <source>
        <dbReference type="EMBL" id="MFC6010481.1"/>
    </source>
</evidence>
<protein>
    <submittedName>
        <fullName evidence="1">Uncharacterized protein</fullName>
    </submittedName>
</protein>
<dbReference type="RefSeq" id="WP_378600449.1">
    <property type="nucleotide sequence ID" value="NZ_JBHSQN010000002.1"/>
</dbReference>
<gene>
    <name evidence="1" type="ORF">ACFP3H_05420</name>
</gene>
<keyword evidence="2" id="KW-1185">Reference proteome</keyword>
<sequence length="235" mass="26803">MKWREGDIHETGLSQLEWVSEGMRRRFPAQVDSLLPGIFPAYARLLHPLECADSAGREVWLRWSDAADALGATVHRQMQLGAILSNESNVDLRNHPPTQRHPTISWDDQLPELVSILRRHTTTPDSCYFAFWEGNTAFDGIPPEVPKLTIQDMRYFIFKGPISRAIDHFHGLPPTIWWTQDRKWLVSSPDDFPSTYVGGEVGCISEILESREIEAYIALGTDPVSVDSDTLNWRY</sequence>
<organism evidence="1 2">
    <name type="scientific">Nocardia lasii</name>
    <dbReference type="NCBI Taxonomy" id="1616107"/>
    <lineage>
        <taxon>Bacteria</taxon>
        <taxon>Bacillati</taxon>
        <taxon>Actinomycetota</taxon>
        <taxon>Actinomycetes</taxon>
        <taxon>Mycobacteriales</taxon>
        <taxon>Nocardiaceae</taxon>
        <taxon>Nocardia</taxon>
    </lineage>
</organism>
<dbReference type="Proteomes" id="UP001596223">
    <property type="component" value="Unassembled WGS sequence"/>
</dbReference>